<evidence type="ECO:0000256" key="9">
    <source>
        <dbReference type="RuleBase" id="RU367011"/>
    </source>
</evidence>
<evidence type="ECO:0000256" key="8">
    <source>
        <dbReference type="ARBA" id="ARBA00048348"/>
    </source>
</evidence>
<comment type="cofactor">
    <cofactor evidence="1 9">
        <name>Zn(2+)</name>
        <dbReference type="ChEBI" id="CHEBI:29105"/>
    </cofactor>
</comment>
<evidence type="ECO:0000256" key="7">
    <source>
        <dbReference type="ARBA" id="ARBA00023239"/>
    </source>
</evidence>
<dbReference type="SUPFAM" id="SSF51069">
    <property type="entry name" value="Carbonic anhydrase"/>
    <property type="match status" value="1"/>
</dbReference>
<protein>
    <recommendedName>
        <fullName evidence="4 9">Carbonic anhydrase</fullName>
        <ecNumber evidence="4 9">4.2.1.1</ecNumber>
    </recommendedName>
</protein>
<dbReference type="Gene3D" id="3.10.200.10">
    <property type="entry name" value="Alpha carbonic anhydrase"/>
    <property type="match status" value="1"/>
</dbReference>
<dbReference type="InterPro" id="IPR001148">
    <property type="entry name" value="CA_dom"/>
</dbReference>
<feature type="chain" id="PRO_5044953906" description="Carbonic anhydrase" evidence="9">
    <location>
        <begin position="23"/>
        <end position="338"/>
    </location>
</feature>
<evidence type="ECO:0000313" key="12">
    <source>
        <dbReference type="EMBL" id="KAL3418564.1"/>
    </source>
</evidence>
<comment type="similarity">
    <text evidence="3 9">Belongs to the alpha-carbonic anhydrase family.</text>
</comment>
<comment type="caution">
    <text evidence="12">The sequence shown here is derived from an EMBL/GenBank/DDBJ whole genome shotgun (WGS) entry which is preliminary data.</text>
</comment>
<dbReference type="Pfam" id="PF00194">
    <property type="entry name" value="Carb_anhydrase"/>
    <property type="match status" value="1"/>
</dbReference>
<proteinExistence type="inferred from homology"/>
<evidence type="ECO:0000256" key="1">
    <source>
        <dbReference type="ARBA" id="ARBA00001947"/>
    </source>
</evidence>
<comment type="function">
    <text evidence="2 9">Reversible hydration of carbon dioxide.</text>
</comment>
<evidence type="ECO:0000313" key="13">
    <source>
        <dbReference type="Proteomes" id="UP001629113"/>
    </source>
</evidence>
<evidence type="ECO:0000259" key="11">
    <source>
        <dbReference type="PROSITE" id="PS51144"/>
    </source>
</evidence>
<evidence type="ECO:0000256" key="3">
    <source>
        <dbReference type="ARBA" id="ARBA00010718"/>
    </source>
</evidence>
<dbReference type="EC" id="4.2.1.1" evidence="4 9"/>
<evidence type="ECO:0000256" key="4">
    <source>
        <dbReference type="ARBA" id="ARBA00012925"/>
    </source>
</evidence>
<feature type="region of interest" description="Disordered" evidence="10">
    <location>
        <begin position="317"/>
        <end position="338"/>
    </location>
</feature>
<dbReference type="PROSITE" id="PS00162">
    <property type="entry name" value="ALPHA_CA_1"/>
    <property type="match status" value="1"/>
</dbReference>
<evidence type="ECO:0000256" key="5">
    <source>
        <dbReference type="ARBA" id="ARBA00022723"/>
    </source>
</evidence>
<accession>A0ABR4P5H4</accession>
<feature type="signal peptide" evidence="9">
    <location>
        <begin position="1"/>
        <end position="22"/>
    </location>
</feature>
<keyword evidence="7 9" id="KW-0456">Lyase</keyword>
<feature type="domain" description="Alpha-carbonic anhydrase" evidence="11">
    <location>
        <begin position="52"/>
        <end position="306"/>
    </location>
</feature>
<dbReference type="PANTHER" id="PTHR18952:SF265">
    <property type="entry name" value="CARBONIC ANHYDRASE"/>
    <property type="match status" value="1"/>
</dbReference>
<evidence type="ECO:0000256" key="10">
    <source>
        <dbReference type="SAM" id="MobiDB-lite"/>
    </source>
</evidence>
<dbReference type="PANTHER" id="PTHR18952">
    <property type="entry name" value="CARBONIC ANHYDRASE"/>
    <property type="match status" value="1"/>
</dbReference>
<dbReference type="InterPro" id="IPR018338">
    <property type="entry name" value="Carbonic_anhydrase_a-class_CS"/>
</dbReference>
<dbReference type="EMBL" id="JBFCZG010000009">
    <property type="protein sequence ID" value="KAL3418564.1"/>
    <property type="molecule type" value="Genomic_DNA"/>
</dbReference>
<keyword evidence="5 9" id="KW-0479">Metal-binding</keyword>
<sequence>MVALLFAQAALVLSIFIDGTSASCGHGTHLARRNTYHGLNARNEIVKRVEVSAFGYLGLTGPTNWNALSVDNTACATSSVQSPIDITAQTATTVAGSSLNITLPNVEATEFENLGSTVEVLMEGKGASMFIEDQKFDLLQFHFHTPSEHTINGEYFPLEMHMVHQAADETIGVLALPFQLSATGDSTALVQSVMASLGEIAEPGNVAELGALDFTALAANLQAQSFSTYTGSLTTPPCAEGLKFFVAQQPLAMDVTTYNAIKSVVGFNARFVQNPPGESNLLTVLAASIPTTATESVGPEHVLELVNVTKPAAEAAAETKKENKQTKSSRVIIISGKK</sequence>
<dbReference type="Proteomes" id="UP001629113">
    <property type="component" value="Unassembled WGS sequence"/>
</dbReference>
<dbReference type="SMART" id="SM01057">
    <property type="entry name" value="Carb_anhydrase"/>
    <property type="match status" value="1"/>
</dbReference>
<gene>
    <name evidence="12" type="ORF">PVAG01_10280</name>
</gene>
<reference evidence="12 13" key="1">
    <citation type="submission" date="2024-06" db="EMBL/GenBank/DDBJ databases">
        <title>Complete genome of Phlyctema vagabunda strain 19-DSS-EL-015.</title>
        <authorList>
            <person name="Fiorenzani C."/>
        </authorList>
    </citation>
    <scope>NUCLEOTIDE SEQUENCE [LARGE SCALE GENOMIC DNA]</scope>
    <source>
        <strain evidence="12 13">19-DSS-EL-015</strain>
    </source>
</reference>
<keyword evidence="13" id="KW-1185">Reference proteome</keyword>
<dbReference type="InterPro" id="IPR041891">
    <property type="entry name" value="Alpha_CA_prokaryot-like"/>
</dbReference>
<dbReference type="PROSITE" id="PS51144">
    <property type="entry name" value="ALPHA_CA_2"/>
    <property type="match status" value="1"/>
</dbReference>
<evidence type="ECO:0000256" key="2">
    <source>
        <dbReference type="ARBA" id="ARBA00002904"/>
    </source>
</evidence>
<organism evidence="12 13">
    <name type="scientific">Phlyctema vagabunda</name>
    <dbReference type="NCBI Taxonomy" id="108571"/>
    <lineage>
        <taxon>Eukaryota</taxon>
        <taxon>Fungi</taxon>
        <taxon>Dikarya</taxon>
        <taxon>Ascomycota</taxon>
        <taxon>Pezizomycotina</taxon>
        <taxon>Leotiomycetes</taxon>
        <taxon>Helotiales</taxon>
        <taxon>Dermateaceae</taxon>
        <taxon>Phlyctema</taxon>
    </lineage>
</organism>
<comment type="catalytic activity">
    <reaction evidence="8 9">
        <text>hydrogencarbonate + H(+) = CO2 + H2O</text>
        <dbReference type="Rhea" id="RHEA:10748"/>
        <dbReference type="ChEBI" id="CHEBI:15377"/>
        <dbReference type="ChEBI" id="CHEBI:15378"/>
        <dbReference type="ChEBI" id="CHEBI:16526"/>
        <dbReference type="ChEBI" id="CHEBI:17544"/>
        <dbReference type="EC" id="4.2.1.1"/>
    </reaction>
</comment>
<evidence type="ECO:0000256" key="6">
    <source>
        <dbReference type="ARBA" id="ARBA00022833"/>
    </source>
</evidence>
<dbReference type="InterPro" id="IPR036398">
    <property type="entry name" value="CA_dom_sf"/>
</dbReference>
<keyword evidence="6 9" id="KW-0862">Zinc</keyword>
<keyword evidence="9" id="KW-0732">Signal</keyword>
<name>A0ABR4P5H4_9HELO</name>
<dbReference type="InterPro" id="IPR023561">
    <property type="entry name" value="Carbonic_anhydrase_a-class"/>
</dbReference>
<dbReference type="CDD" id="cd03124">
    <property type="entry name" value="alpha_CA_prokaryotic_like"/>
    <property type="match status" value="1"/>
</dbReference>